<protein>
    <submittedName>
        <fullName evidence="2">Uncharacterized protein</fullName>
    </submittedName>
</protein>
<dbReference type="Proteomes" id="UP000078541">
    <property type="component" value="Unassembled WGS sequence"/>
</dbReference>
<evidence type="ECO:0000256" key="1">
    <source>
        <dbReference type="SAM" id="SignalP"/>
    </source>
</evidence>
<feature type="signal peptide" evidence="1">
    <location>
        <begin position="1"/>
        <end position="25"/>
    </location>
</feature>
<sequence>MHFLAASFARIRAICFVCLFAFLSGLTFDDSGKNPSVRMTFWDFYSALDVCYGIGISHGDDML</sequence>
<organism evidence="2 3">
    <name type="scientific">Trachymyrmex septentrionalis</name>
    <dbReference type="NCBI Taxonomy" id="34720"/>
    <lineage>
        <taxon>Eukaryota</taxon>
        <taxon>Metazoa</taxon>
        <taxon>Ecdysozoa</taxon>
        <taxon>Arthropoda</taxon>
        <taxon>Hexapoda</taxon>
        <taxon>Insecta</taxon>
        <taxon>Pterygota</taxon>
        <taxon>Neoptera</taxon>
        <taxon>Endopterygota</taxon>
        <taxon>Hymenoptera</taxon>
        <taxon>Apocrita</taxon>
        <taxon>Aculeata</taxon>
        <taxon>Formicoidea</taxon>
        <taxon>Formicidae</taxon>
        <taxon>Myrmicinae</taxon>
        <taxon>Trachymyrmex</taxon>
    </lineage>
</organism>
<dbReference type="AlphaFoldDB" id="A0A195FCP5"/>
<accession>A0A195FCP5</accession>
<keyword evidence="1" id="KW-0732">Signal</keyword>
<evidence type="ECO:0000313" key="3">
    <source>
        <dbReference type="Proteomes" id="UP000078541"/>
    </source>
</evidence>
<reference evidence="2 3" key="1">
    <citation type="submission" date="2016-03" db="EMBL/GenBank/DDBJ databases">
        <title>Trachymyrmex septentrionalis WGS genome.</title>
        <authorList>
            <person name="Nygaard S."/>
            <person name="Hu H."/>
            <person name="Boomsma J."/>
            <person name="Zhang G."/>
        </authorList>
    </citation>
    <scope>NUCLEOTIDE SEQUENCE [LARGE SCALE GENOMIC DNA]</scope>
    <source>
        <strain evidence="2">Tsep2-gDNA-1</strain>
        <tissue evidence="2">Whole body</tissue>
    </source>
</reference>
<evidence type="ECO:0000313" key="2">
    <source>
        <dbReference type="EMBL" id="KYN38178.1"/>
    </source>
</evidence>
<keyword evidence="3" id="KW-1185">Reference proteome</keyword>
<feature type="chain" id="PRO_5008271337" evidence="1">
    <location>
        <begin position="26"/>
        <end position="63"/>
    </location>
</feature>
<name>A0A195FCP5_9HYME</name>
<dbReference type="EMBL" id="KQ981673">
    <property type="protein sequence ID" value="KYN38178.1"/>
    <property type="molecule type" value="Genomic_DNA"/>
</dbReference>
<proteinExistence type="predicted"/>
<gene>
    <name evidence="2" type="ORF">ALC56_07218</name>
</gene>